<proteinExistence type="predicted"/>
<reference evidence="1" key="3">
    <citation type="submission" date="2022-06" db="UniProtKB">
        <authorList>
            <consortium name="EnsemblPlants"/>
        </authorList>
    </citation>
    <scope>IDENTIFICATION</scope>
</reference>
<accession>A0A8R7PQ09</accession>
<dbReference type="AlphaFoldDB" id="A0A8R7PQ09"/>
<evidence type="ECO:0000313" key="1">
    <source>
        <dbReference type="EnsemblPlants" id="TuG1812G0300001156.01.T01.cds409677"/>
    </source>
</evidence>
<evidence type="ECO:0000313" key="2">
    <source>
        <dbReference type="Proteomes" id="UP000015106"/>
    </source>
</evidence>
<reference evidence="1" key="2">
    <citation type="submission" date="2018-03" db="EMBL/GenBank/DDBJ databases">
        <title>The Triticum urartu genome reveals the dynamic nature of wheat genome evolution.</title>
        <authorList>
            <person name="Ling H."/>
            <person name="Ma B."/>
            <person name="Shi X."/>
            <person name="Liu H."/>
            <person name="Dong L."/>
            <person name="Sun H."/>
            <person name="Cao Y."/>
            <person name="Gao Q."/>
            <person name="Zheng S."/>
            <person name="Li Y."/>
            <person name="Yu Y."/>
            <person name="Du H."/>
            <person name="Qi M."/>
            <person name="Li Y."/>
            <person name="Yu H."/>
            <person name="Cui Y."/>
            <person name="Wang N."/>
            <person name="Chen C."/>
            <person name="Wu H."/>
            <person name="Zhao Y."/>
            <person name="Zhang J."/>
            <person name="Li Y."/>
            <person name="Zhou W."/>
            <person name="Zhang B."/>
            <person name="Hu W."/>
            <person name="Eijk M."/>
            <person name="Tang J."/>
            <person name="Witsenboer H."/>
            <person name="Zhao S."/>
            <person name="Li Z."/>
            <person name="Zhang A."/>
            <person name="Wang D."/>
            <person name="Liang C."/>
        </authorList>
    </citation>
    <scope>NUCLEOTIDE SEQUENCE [LARGE SCALE GENOMIC DNA]</scope>
    <source>
        <strain evidence="1">cv. G1812</strain>
    </source>
</reference>
<protein>
    <submittedName>
        <fullName evidence="1">Uncharacterized protein</fullName>
    </submittedName>
</protein>
<name>A0A8R7PQ09_TRIUA</name>
<organism evidence="1 2">
    <name type="scientific">Triticum urartu</name>
    <name type="common">Red wild einkorn</name>
    <name type="synonym">Crithodium urartu</name>
    <dbReference type="NCBI Taxonomy" id="4572"/>
    <lineage>
        <taxon>Eukaryota</taxon>
        <taxon>Viridiplantae</taxon>
        <taxon>Streptophyta</taxon>
        <taxon>Embryophyta</taxon>
        <taxon>Tracheophyta</taxon>
        <taxon>Spermatophyta</taxon>
        <taxon>Magnoliopsida</taxon>
        <taxon>Liliopsida</taxon>
        <taxon>Poales</taxon>
        <taxon>Poaceae</taxon>
        <taxon>BOP clade</taxon>
        <taxon>Pooideae</taxon>
        <taxon>Triticodae</taxon>
        <taxon>Triticeae</taxon>
        <taxon>Triticinae</taxon>
        <taxon>Triticum</taxon>
    </lineage>
</organism>
<dbReference type="Gramene" id="TuG1812G0300001156.01.T01">
    <property type="protein sequence ID" value="TuG1812G0300001156.01.T01.cds409677"/>
    <property type="gene ID" value="TuG1812G0300001156.01"/>
</dbReference>
<sequence length="173" mass="17835">MLTCWPSAVTLSGYWPGEVLPACVRSGLLTVSNCDMGMAVERTWYWMSAFFWLSESELSVPEASEVKALSVGANTVMPLPKLLLSWLSICAATPVDLSSRMKVLNCPALASTPVMFVVPAAGAGAAGVVGVVGAAGATAGPCADAAIATDRRSTSLCMAAMVLTRCDNASDPS</sequence>
<dbReference type="EnsemblPlants" id="TuG1812G0300001156.01.T01">
    <property type="protein sequence ID" value="TuG1812G0300001156.01.T01.cds409677"/>
    <property type="gene ID" value="TuG1812G0300001156.01"/>
</dbReference>
<keyword evidence="2" id="KW-1185">Reference proteome</keyword>
<reference evidence="2" key="1">
    <citation type="journal article" date="2013" name="Nature">
        <title>Draft genome of the wheat A-genome progenitor Triticum urartu.</title>
        <authorList>
            <person name="Ling H.Q."/>
            <person name="Zhao S."/>
            <person name="Liu D."/>
            <person name="Wang J."/>
            <person name="Sun H."/>
            <person name="Zhang C."/>
            <person name="Fan H."/>
            <person name="Li D."/>
            <person name="Dong L."/>
            <person name="Tao Y."/>
            <person name="Gao C."/>
            <person name="Wu H."/>
            <person name="Li Y."/>
            <person name="Cui Y."/>
            <person name="Guo X."/>
            <person name="Zheng S."/>
            <person name="Wang B."/>
            <person name="Yu K."/>
            <person name="Liang Q."/>
            <person name="Yang W."/>
            <person name="Lou X."/>
            <person name="Chen J."/>
            <person name="Feng M."/>
            <person name="Jian J."/>
            <person name="Zhang X."/>
            <person name="Luo G."/>
            <person name="Jiang Y."/>
            <person name="Liu J."/>
            <person name="Wang Z."/>
            <person name="Sha Y."/>
            <person name="Zhang B."/>
            <person name="Wu H."/>
            <person name="Tang D."/>
            <person name="Shen Q."/>
            <person name="Xue P."/>
            <person name="Zou S."/>
            <person name="Wang X."/>
            <person name="Liu X."/>
            <person name="Wang F."/>
            <person name="Yang Y."/>
            <person name="An X."/>
            <person name="Dong Z."/>
            <person name="Zhang K."/>
            <person name="Zhang X."/>
            <person name="Luo M.C."/>
            <person name="Dvorak J."/>
            <person name="Tong Y."/>
            <person name="Wang J."/>
            <person name="Yang H."/>
            <person name="Li Z."/>
            <person name="Wang D."/>
            <person name="Zhang A."/>
            <person name="Wang J."/>
        </authorList>
    </citation>
    <scope>NUCLEOTIDE SEQUENCE</scope>
    <source>
        <strain evidence="2">cv. G1812</strain>
    </source>
</reference>
<dbReference type="Proteomes" id="UP000015106">
    <property type="component" value="Chromosome 3"/>
</dbReference>
<gene>
    <name evidence="1" type="primary">LOC125542880</name>
</gene>